<dbReference type="EMBL" id="JACCFQ010000001">
    <property type="protein sequence ID" value="NYJ15588.1"/>
    <property type="molecule type" value="Genomic_DNA"/>
</dbReference>
<comment type="caution">
    <text evidence="2">The sequence shown here is derived from an EMBL/GenBank/DDBJ whole genome shotgun (WGS) entry which is preliminary data.</text>
</comment>
<dbReference type="Proteomes" id="UP000560069">
    <property type="component" value="Unassembled WGS sequence"/>
</dbReference>
<dbReference type="RefSeq" id="WP_179440665.1">
    <property type="nucleotide sequence ID" value="NZ_BAAALK010000001.1"/>
</dbReference>
<name>A0A7Z0E5R3_9MICC</name>
<proteinExistence type="predicted"/>
<feature type="region of interest" description="Disordered" evidence="1">
    <location>
        <begin position="274"/>
        <end position="361"/>
    </location>
</feature>
<feature type="compositionally biased region" description="Polar residues" evidence="1">
    <location>
        <begin position="172"/>
        <end position="183"/>
    </location>
</feature>
<feature type="compositionally biased region" description="Basic and acidic residues" evidence="1">
    <location>
        <begin position="290"/>
        <end position="299"/>
    </location>
</feature>
<keyword evidence="3" id="KW-1185">Reference proteome</keyword>
<protein>
    <submittedName>
        <fullName evidence="2">ElaB/YqjD/DUF883 family membrane-anchored ribosome-binding protein</fullName>
    </submittedName>
</protein>
<dbReference type="AlphaFoldDB" id="A0A7Z0E5R3"/>
<organism evidence="2 3">
    <name type="scientific">Nesterenkonia sandarakina</name>
    <dbReference type="NCBI Taxonomy" id="272918"/>
    <lineage>
        <taxon>Bacteria</taxon>
        <taxon>Bacillati</taxon>
        <taxon>Actinomycetota</taxon>
        <taxon>Actinomycetes</taxon>
        <taxon>Micrococcales</taxon>
        <taxon>Micrococcaceae</taxon>
        <taxon>Nesterenkonia</taxon>
    </lineage>
</organism>
<evidence type="ECO:0000256" key="1">
    <source>
        <dbReference type="SAM" id="MobiDB-lite"/>
    </source>
</evidence>
<feature type="compositionally biased region" description="Basic and acidic residues" evidence="1">
    <location>
        <begin position="318"/>
        <end position="327"/>
    </location>
</feature>
<evidence type="ECO:0000313" key="3">
    <source>
        <dbReference type="Proteomes" id="UP000560069"/>
    </source>
</evidence>
<feature type="compositionally biased region" description="Basic and acidic residues" evidence="1">
    <location>
        <begin position="146"/>
        <end position="168"/>
    </location>
</feature>
<feature type="region of interest" description="Disordered" evidence="1">
    <location>
        <begin position="1"/>
        <end position="192"/>
    </location>
</feature>
<accession>A0A7Z0E5R3</accession>
<feature type="compositionally biased region" description="Low complexity" evidence="1">
    <location>
        <begin position="21"/>
        <end position="46"/>
    </location>
</feature>
<sequence>MTESHATPPRSEPHDEDPQGTSPTDASPASASEITAPVPVVDAAPPGLESVTGEPGYSARHASDVQAPGTTERSRAEQPRTGPPSAGQPGGQQPGAGQPSAGQTSDGQHNTGQPGDRNGATGDSRAPQAQEAARDVAGDAKGAGRAVRDAAAEEAAGVKDDAVREAKRLGGQASTVLESQASEQLDRAAGTVRSFSDDVGRIARGEEPEEGAAKDLLNQLDSRAEAAATWLEQHDPREVLQEVQSFARRRPVAFLAIAAGVGFAAGRLTRGIAQNHAEDAGPHSAASRDGSQDTPRDHTGYGSGPRTESTTGAIPDIMRNDAVREDQSGAPVPGDPIYQANSAGPTSGDARVTDPYLGGGR</sequence>
<evidence type="ECO:0000313" key="2">
    <source>
        <dbReference type="EMBL" id="NYJ15588.1"/>
    </source>
</evidence>
<feature type="compositionally biased region" description="Polar residues" evidence="1">
    <location>
        <begin position="104"/>
        <end position="113"/>
    </location>
</feature>
<gene>
    <name evidence="2" type="ORF">HNR11_000122</name>
</gene>
<reference evidence="2 3" key="1">
    <citation type="submission" date="2020-07" db="EMBL/GenBank/DDBJ databases">
        <title>Sequencing the genomes of 1000 actinobacteria strains.</title>
        <authorList>
            <person name="Klenk H.-P."/>
        </authorList>
    </citation>
    <scope>NUCLEOTIDE SEQUENCE [LARGE SCALE GENOMIC DNA]</scope>
    <source>
        <strain evidence="2 3">DSM 15664</strain>
    </source>
</reference>